<keyword evidence="4 6" id="KW-0408">Iron</keyword>
<dbReference type="SUPFAM" id="SSF46548">
    <property type="entry name" value="alpha-helical ferredoxin"/>
    <property type="match status" value="1"/>
</dbReference>
<evidence type="ECO:0000256" key="1">
    <source>
        <dbReference type="ARBA" id="ARBA00022485"/>
    </source>
</evidence>
<evidence type="ECO:0000256" key="2">
    <source>
        <dbReference type="ARBA" id="ARBA00022723"/>
    </source>
</evidence>
<feature type="domain" description="4Fe-4S ferredoxin-type" evidence="8">
    <location>
        <begin position="87"/>
        <end position="110"/>
    </location>
</feature>
<dbReference type="PROSITE" id="PS51379">
    <property type="entry name" value="4FE4S_FER_2"/>
    <property type="match status" value="2"/>
</dbReference>
<dbReference type="PROSITE" id="PS00198">
    <property type="entry name" value="4FE4S_FER_1"/>
    <property type="match status" value="1"/>
</dbReference>
<dbReference type="InterPro" id="IPR004017">
    <property type="entry name" value="Cys_rich_dom"/>
</dbReference>
<dbReference type="GO" id="GO:0046872">
    <property type="term" value="F:metal ion binding"/>
    <property type="evidence" value="ECO:0007669"/>
    <property type="project" value="UniProtKB-UniRule"/>
</dbReference>
<evidence type="ECO:0000256" key="4">
    <source>
        <dbReference type="ARBA" id="ARBA00023004"/>
    </source>
</evidence>
<evidence type="ECO:0000313" key="9">
    <source>
        <dbReference type="EMBL" id="QDU60082.1"/>
    </source>
</evidence>
<dbReference type="Pfam" id="PF02754">
    <property type="entry name" value="CCG"/>
    <property type="match status" value="2"/>
</dbReference>
<evidence type="ECO:0000256" key="5">
    <source>
        <dbReference type="ARBA" id="ARBA00023014"/>
    </source>
</evidence>
<keyword evidence="3" id="KW-0677">Repeat</keyword>
<keyword evidence="1 6" id="KW-0004">4Fe-4S</keyword>
<dbReference type="GO" id="GO:0051539">
    <property type="term" value="F:4 iron, 4 sulfur cluster binding"/>
    <property type="evidence" value="ECO:0007669"/>
    <property type="project" value="UniProtKB-UniRule"/>
</dbReference>
<comment type="function">
    <text evidence="6">Component of a complex that catalyzes the oxidation of glycolate to glyoxylate.</text>
</comment>
<evidence type="ECO:0000259" key="8">
    <source>
        <dbReference type="PROSITE" id="PS51379"/>
    </source>
</evidence>
<dbReference type="Proteomes" id="UP000317093">
    <property type="component" value="Chromosome"/>
</dbReference>
<dbReference type="InterPro" id="IPR012257">
    <property type="entry name" value="Glc_ox_4Fe-4S"/>
</dbReference>
<organism evidence="9 10">
    <name type="scientific">Kolteria novifilia</name>
    <dbReference type="NCBI Taxonomy" id="2527975"/>
    <lineage>
        <taxon>Bacteria</taxon>
        <taxon>Pseudomonadati</taxon>
        <taxon>Planctomycetota</taxon>
        <taxon>Planctomycetia</taxon>
        <taxon>Kolteriales</taxon>
        <taxon>Kolteriaceae</taxon>
        <taxon>Kolteria</taxon>
    </lineage>
</organism>
<feature type="region of interest" description="Disordered" evidence="7">
    <location>
        <begin position="1"/>
        <end position="27"/>
    </location>
</feature>
<dbReference type="OrthoDB" id="9770306at2"/>
<name>A0A518AZF1_9BACT</name>
<comment type="catalytic activity">
    <reaction evidence="6">
        <text>(R)-lactate + A = pyruvate + AH2</text>
        <dbReference type="Rhea" id="RHEA:15089"/>
        <dbReference type="ChEBI" id="CHEBI:13193"/>
        <dbReference type="ChEBI" id="CHEBI:15361"/>
        <dbReference type="ChEBI" id="CHEBI:16004"/>
        <dbReference type="ChEBI" id="CHEBI:17499"/>
    </reaction>
</comment>
<dbReference type="InterPro" id="IPR017900">
    <property type="entry name" value="4Fe4S_Fe_S_CS"/>
</dbReference>
<dbReference type="PIRSF" id="PIRSF000139">
    <property type="entry name" value="Glc_ox_4Fe-4S"/>
    <property type="match status" value="1"/>
</dbReference>
<dbReference type="AlphaFoldDB" id="A0A518AZF1"/>
<keyword evidence="2 6" id="KW-0479">Metal-binding</keyword>
<dbReference type="PANTHER" id="PTHR32479:SF17">
    <property type="entry name" value="GLYCOLATE OXIDASE IRON-SULFUR SUBUNIT"/>
    <property type="match status" value="1"/>
</dbReference>
<dbReference type="Pfam" id="PF13183">
    <property type="entry name" value="Fer4_8"/>
    <property type="match status" value="1"/>
</dbReference>
<proteinExistence type="predicted"/>
<gene>
    <name evidence="9" type="primary">lutA</name>
    <name evidence="9" type="ORF">Pan216_09190</name>
</gene>
<dbReference type="EC" id="1.1.99.14" evidence="6"/>
<dbReference type="KEGG" id="knv:Pan216_09190"/>
<keyword evidence="10" id="KW-1185">Reference proteome</keyword>
<keyword evidence="6" id="KW-0249">Electron transport</keyword>
<keyword evidence="6" id="KW-0813">Transport</keyword>
<dbReference type="InterPro" id="IPR009051">
    <property type="entry name" value="Helical_ferredxn"/>
</dbReference>
<evidence type="ECO:0000313" key="10">
    <source>
        <dbReference type="Proteomes" id="UP000317093"/>
    </source>
</evidence>
<evidence type="ECO:0000256" key="3">
    <source>
        <dbReference type="ARBA" id="ARBA00022737"/>
    </source>
</evidence>
<dbReference type="EMBL" id="CP036279">
    <property type="protein sequence ID" value="QDU60082.1"/>
    <property type="molecule type" value="Genomic_DNA"/>
</dbReference>
<feature type="domain" description="4Fe-4S ferredoxin-type" evidence="8">
    <location>
        <begin position="33"/>
        <end position="64"/>
    </location>
</feature>
<keyword evidence="5 6" id="KW-0411">Iron-sulfur</keyword>
<dbReference type="GO" id="GO:0019154">
    <property type="term" value="F:glycolate dehydrogenase activity"/>
    <property type="evidence" value="ECO:0007669"/>
    <property type="project" value="UniProtKB-EC"/>
</dbReference>
<evidence type="ECO:0000256" key="6">
    <source>
        <dbReference type="PIRNR" id="PIRNR000139"/>
    </source>
</evidence>
<dbReference type="RefSeq" id="WP_145255367.1">
    <property type="nucleotide sequence ID" value="NZ_CP036279.1"/>
</dbReference>
<reference evidence="9 10" key="1">
    <citation type="submission" date="2019-02" db="EMBL/GenBank/DDBJ databases">
        <title>Deep-cultivation of Planctomycetes and their phenomic and genomic characterization uncovers novel biology.</title>
        <authorList>
            <person name="Wiegand S."/>
            <person name="Jogler M."/>
            <person name="Boedeker C."/>
            <person name="Pinto D."/>
            <person name="Vollmers J."/>
            <person name="Rivas-Marin E."/>
            <person name="Kohn T."/>
            <person name="Peeters S.H."/>
            <person name="Heuer A."/>
            <person name="Rast P."/>
            <person name="Oberbeckmann S."/>
            <person name="Bunk B."/>
            <person name="Jeske O."/>
            <person name="Meyerdierks A."/>
            <person name="Storesund J.E."/>
            <person name="Kallscheuer N."/>
            <person name="Luecker S."/>
            <person name="Lage O.M."/>
            <person name="Pohl T."/>
            <person name="Merkel B.J."/>
            <person name="Hornburger P."/>
            <person name="Mueller R.-W."/>
            <person name="Bruemmer F."/>
            <person name="Labrenz M."/>
            <person name="Spormann A.M."/>
            <person name="Op den Camp H."/>
            <person name="Overmann J."/>
            <person name="Amann R."/>
            <person name="Jetten M.S.M."/>
            <person name="Mascher T."/>
            <person name="Medema M.H."/>
            <person name="Devos D.P."/>
            <person name="Kaster A.-K."/>
            <person name="Ovreas L."/>
            <person name="Rohde M."/>
            <person name="Galperin M.Y."/>
            <person name="Jogler C."/>
        </authorList>
    </citation>
    <scope>NUCLEOTIDE SEQUENCE [LARGE SCALE GENOMIC DNA]</scope>
    <source>
        <strain evidence="9 10">Pan216</strain>
    </source>
</reference>
<evidence type="ECO:0000256" key="7">
    <source>
        <dbReference type="SAM" id="MobiDB-lite"/>
    </source>
</evidence>
<protein>
    <recommendedName>
        <fullName evidence="6">Glycolate oxidase iron-sulfur subunit</fullName>
        <ecNumber evidence="6">1.1.99.14</ecNumber>
    </recommendedName>
</protein>
<comment type="catalytic activity">
    <reaction evidence="6">
        <text>glycolate + A = glyoxylate + AH2</text>
        <dbReference type="Rhea" id="RHEA:21264"/>
        <dbReference type="ChEBI" id="CHEBI:13193"/>
        <dbReference type="ChEBI" id="CHEBI:17499"/>
        <dbReference type="ChEBI" id="CHEBI:29805"/>
        <dbReference type="ChEBI" id="CHEBI:36655"/>
        <dbReference type="EC" id="1.1.99.14"/>
    </reaction>
</comment>
<sequence>MTTPTSETAAQAPHSGPESPATSLPLPVLDQPEASAVEYERFLDCVHCGLCTSSCPTYLELGTEMDSPRGRIHLMRAVTDGRLPLDNDVKRHLDLCLDCRSCETACPSGVQYGRIIEPFRLAMEKQSPAPKSRDWFHRWILFGILADATRTRWALAPVRLMQWLGLDRLLDRSGLVRFLPGKLQRMHRMLPRLEPRGPELPERLAAIGPKRATVALSTGCVADAVFHHVHWATIRVLRENGCDVLIPRSQTCCGAIHFHAGAEEPAIERAKTNLAAFPLEELDAVIVNVAGCGAMLKEYGHLPVNAATKERLQLFASKVRDIHEFLVDLGPIAPKGELNWRVAYHDACHLCHAQKITEQPRELLRLIPGLELVAHEEPTICCGAAGSYNLVEAEMAERLVARKADHLLAVEPDAIAIPNAGCLLHMGRRIREEVDGEHAAPWMGHPIELLDRSYQASSSP</sequence>
<dbReference type="PANTHER" id="PTHR32479">
    <property type="entry name" value="GLYCOLATE OXIDASE IRON-SULFUR SUBUNIT"/>
    <property type="match status" value="1"/>
</dbReference>
<dbReference type="InterPro" id="IPR017896">
    <property type="entry name" value="4Fe4S_Fe-S-bd"/>
</dbReference>
<accession>A0A518AZF1</accession>
<dbReference type="Gene3D" id="1.10.1060.10">
    <property type="entry name" value="Alpha-helical ferredoxin"/>
    <property type="match status" value="1"/>
</dbReference>
<comment type="cofactor">
    <cofactor evidence="6">
        <name>[4Fe-4S] cluster</name>
        <dbReference type="ChEBI" id="CHEBI:49883"/>
    </cofactor>
    <text evidence="6">Binds 2 [4Fe-4S] clusters.</text>
</comment>